<dbReference type="SUPFAM" id="SSF103473">
    <property type="entry name" value="MFS general substrate transporter"/>
    <property type="match status" value="1"/>
</dbReference>
<evidence type="ECO:0000256" key="6">
    <source>
        <dbReference type="SAM" id="Phobius"/>
    </source>
</evidence>
<evidence type="ECO:0000313" key="9">
    <source>
        <dbReference type="Proteomes" id="UP000249616"/>
    </source>
</evidence>
<dbReference type="Pfam" id="PF07690">
    <property type="entry name" value="MFS_1"/>
    <property type="match status" value="1"/>
</dbReference>
<proteinExistence type="predicted"/>
<reference evidence="8 9" key="1">
    <citation type="journal article" date="2019" name="Int. J. Syst. Evol. Microbiol.">
        <title>Streptomyces cadmiisoli sp. nov., a novel actinomycete isolated from cadmium-contaminated soil.</title>
        <authorList>
            <person name="Li K."/>
            <person name="Tang X."/>
            <person name="Zhao J."/>
            <person name="Guo Y."/>
            <person name="Tang Y."/>
            <person name="Gao J."/>
        </authorList>
    </citation>
    <scope>NUCLEOTIDE SEQUENCE [LARGE SCALE GENOMIC DNA]</scope>
    <source>
        <strain evidence="8 9">ZFG47</strain>
    </source>
</reference>
<feature type="compositionally biased region" description="Basic and acidic residues" evidence="5">
    <location>
        <begin position="1"/>
        <end position="11"/>
    </location>
</feature>
<dbReference type="EMBL" id="CP030073">
    <property type="protein sequence ID" value="AWW35848.1"/>
    <property type="molecule type" value="Genomic_DNA"/>
</dbReference>
<keyword evidence="4 6" id="KW-0472">Membrane</keyword>
<feature type="transmembrane region" description="Helical" evidence="6">
    <location>
        <begin position="351"/>
        <end position="374"/>
    </location>
</feature>
<dbReference type="InterPro" id="IPR020846">
    <property type="entry name" value="MFS_dom"/>
</dbReference>
<keyword evidence="9" id="KW-1185">Reference proteome</keyword>
<feature type="transmembrane region" description="Helical" evidence="6">
    <location>
        <begin position="112"/>
        <end position="132"/>
    </location>
</feature>
<dbReference type="PROSITE" id="PS00217">
    <property type="entry name" value="SUGAR_TRANSPORT_2"/>
    <property type="match status" value="1"/>
</dbReference>
<dbReference type="InterPro" id="IPR005829">
    <property type="entry name" value="Sugar_transporter_CS"/>
</dbReference>
<feature type="domain" description="Major facilitator superfamily (MFS) profile" evidence="7">
    <location>
        <begin position="48"/>
        <end position="440"/>
    </location>
</feature>
<sequence length="445" mass="46798">MGFPSVRERPQENPVTEAPPSAVPTKSASPEPTRPGWYRAIPREHRPAFWAGSAGWGLDAFDFMTLPLALGSIAAAFALTATESGLIVTVTVLASAVGGALAGMLADRVGRVRVLMITIATFAVFTALSGLAQNYGQMLLFKGLQGLGFGGEFAAGAVLIAEIAPARHRGRIMGFVASSYAVGWALAVLAYSVIFSHAGPDAWRYLFVLGILPAFALIFIRRNVKDSDASKENRRRAKEDTAASAWSGLVALFRSDLRRTTLLTLLVGIGAQGGYFAIFTWLPSYLRTERGLTVVGTSGYLSVIIVGCFLGYAGAGYLHDWIGRRKTYVLCAVSGVVCVVAYTWIPEGANGLLLVLGVPLGMAACGLLAGSGLFFSELFPSRVRGAGVGVAHNFGRGVAAFFPYLVGVLSAVFGLKAAMGIGALGYVLVIVGVLALPETRGRQIA</sequence>
<feature type="transmembrane region" description="Helical" evidence="6">
    <location>
        <begin position="262"/>
        <end position="282"/>
    </location>
</feature>
<evidence type="ECO:0000313" key="8">
    <source>
        <dbReference type="EMBL" id="AWW35848.1"/>
    </source>
</evidence>
<feature type="transmembrane region" description="Helical" evidence="6">
    <location>
        <begin position="85"/>
        <end position="105"/>
    </location>
</feature>
<dbReference type="InterPro" id="IPR036259">
    <property type="entry name" value="MFS_trans_sf"/>
</dbReference>
<dbReference type="InterPro" id="IPR011701">
    <property type="entry name" value="MFS"/>
</dbReference>
<organism evidence="8 9">
    <name type="scientific">Streptomyces cadmiisoli</name>
    <dbReference type="NCBI Taxonomy" id="2184053"/>
    <lineage>
        <taxon>Bacteria</taxon>
        <taxon>Bacillati</taxon>
        <taxon>Actinomycetota</taxon>
        <taxon>Actinomycetes</taxon>
        <taxon>Kitasatosporales</taxon>
        <taxon>Streptomycetaceae</taxon>
        <taxon>Streptomyces</taxon>
        <taxon>Streptomyces aurantiacus group</taxon>
    </lineage>
</organism>
<evidence type="ECO:0000259" key="7">
    <source>
        <dbReference type="PROSITE" id="PS50850"/>
    </source>
</evidence>
<dbReference type="GO" id="GO:0046943">
    <property type="term" value="F:carboxylic acid transmembrane transporter activity"/>
    <property type="evidence" value="ECO:0007669"/>
    <property type="project" value="TreeGrafter"/>
</dbReference>
<dbReference type="Proteomes" id="UP000249616">
    <property type="component" value="Chromosome"/>
</dbReference>
<feature type="transmembrane region" description="Helical" evidence="6">
    <location>
        <begin position="202"/>
        <end position="220"/>
    </location>
</feature>
<feature type="transmembrane region" description="Helical" evidence="6">
    <location>
        <begin position="294"/>
        <end position="315"/>
    </location>
</feature>
<comment type="subcellular location">
    <subcellularLocation>
        <location evidence="1">Cell membrane</location>
        <topology evidence="1">Multi-pass membrane protein</topology>
    </subcellularLocation>
</comment>
<feature type="transmembrane region" description="Helical" evidence="6">
    <location>
        <begin position="60"/>
        <end position="79"/>
    </location>
</feature>
<name>A0A2Z4ITA7_9ACTN</name>
<feature type="transmembrane region" description="Helical" evidence="6">
    <location>
        <begin position="327"/>
        <end position="345"/>
    </location>
</feature>
<dbReference type="Gene3D" id="1.20.1250.20">
    <property type="entry name" value="MFS general substrate transporter like domains"/>
    <property type="match status" value="1"/>
</dbReference>
<evidence type="ECO:0000256" key="4">
    <source>
        <dbReference type="ARBA" id="ARBA00023136"/>
    </source>
</evidence>
<dbReference type="KEGG" id="scad:DN051_03610"/>
<accession>A0A2Z4ITA7</accession>
<feature type="transmembrane region" description="Helical" evidence="6">
    <location>
        <begin position="144"/>
        <end position="163"/>
    </location>
</feature>
<feature type="region of interest" description="Disordered" evidence="5">
    <location>
        <begin position="1"/>
        <end position="37"/>
    </location>
</feature>
<keyword evidence="2 6" id="KW-0812">Transmembrane</keyword>
<evidence type="ECO:0000256" key="5">
    <source>
        <dbReference type="SAM" id="MobiDB-lite"/>
    </source>
</evidence>
<keyword evidence="3 6" id="KW-1133">Transmembrane helix</keyword>
<dbReference type="PANTHER" id="PTHR23508">
    <property type="entry name" value="CARBOXYLIC ACID TRANSPORTER PROTEIN HOMOLOG"/>
    <property type="match status" value="1"/>
</dbReference>
<evidence type="ECO:0000256" key="1">
    <source>
        <dbReference type="ARBA" id="ARBA00004651"/>
    </source>
</evidence>
<evidence type="ECO:0000256" key="3">
    <source>
        <dbReference type="ARBA" id="ARBA00022989"/>
    </source>
</evidence>
<feature type="transmembrane region" description="Helical" evidence="6">
    <location>
        <begin position="419"/>
        <end position="436"/>
    </location>
</feature>
<feature type="transmembrane region" description="Helical" evidence="6">
    <location>
        <begin position="175"/>
        <end position="196"/>
    </location>
</feature>
<dbReference type="PANTHER" id="PTHR23508:SF10">
    <property type="entry name" value="CARBOXYLIC ACID TRANSPORTER PROTEIN HOMOLOG"/>
    <property type="match status" value="1"/>
</dbReference>
<evidence type="ECO:0000256" key="2">
    <source>
        <dbReference type="ARBA" id="ARBA00022692"/>
    </source>
</evidence>
<protein>
    <submittedName>
        <fullName evidence="8">MFS transporter</fullName>
    </submittedName>
</protein>
<dbReference type="PROSITE" id="PS50850">
    <property type="entry name" value="MFS"/>
    <property type="match status" value="1"/>
</dbReference>
<feature type="transmembrane region" description="Helical" evidence="6">
    <location>
        <begin position="394"/>
        <end position="413"/>
    </location>
</feature>
<dbReference type="AlphaFoldDB" id="A0A2Z4ITA7"/>
<gene>
    <name evidence="8" type="ORF">DN051_03610</name>
</gene>
<dbReference type="GO" id="GO:0005886">
    <property type="term" value="C:plasma membrane"/>
    <property type="evidence" value="ECO:0007669"/>
    <property type="project" value="UniProtKB-SubCell"/>
</dbReference>